<evidence type="ECO:0000313" key="1">
    <source>
        <dbReference type="EMBL" id="MPM65594.1"/>
    </source>
</evidence>
<organism evidence="1">
    <name type="scientific">bioreactor metagenome</name>
    <dbReference type="NCBI Taxonomy" id="1076179"/>
    <lineage>
        <taxon>unclassified sequences</taxon>
        <taxon>metagenomes</taxon>
        <taxon>ecological metagenomes</taxon>
    </lineage>
</organism>
<name>A0A645BUZ3_9ZZZZ</name>
<protein>
    <submittedName>
        <fullName evidence="1">Uncharacterized protein</fullName>
    </submittedName>
</protein>
<dbReference type="EMBL" id="VSSQ01020601">
    <property type="protein sequence ID" value="MPM65594.1"/>
    <property type="molecule type" value="Genomic_DNA"/>
</dbReference>
<comment type="caution">
    <text evidence="1">The sequence shown here is derived from an EMBL/GenBank/DDBJ whole genome shotgun (WGS) entry which is preliminary data.</text>
</comment>
<sequence>MKKSISILLAALCVTLTLLFAGCGKPSLTGEWTSANSAVNINLMFREDNTGSMTVFGQSVETTYAFENETLVISYTILGISKSEEYTCKIDGAKLFLTDIAGSTDEYVKVNCRKP</sequence>
<proteinExistence type="predicted"/>
<dbReference type="PROSITE" id="PS51257">
    <property type="entry name" value="PROKAR_LIPOPROTEIN"/>
    <property type="match status" value="1"/>
</dbReference>
<reference evidence="1" key="1">
    <citation type="submission" date="2019-08" db="EMBL/GenBank/DDBJ databases">
        <authorList>
            <person name="Kucharzyk K."/>
            <person name="Murdoch R.W."/>
            <person name="Higgins S."/>
            <person name="Loffler F."/>
        </authorList>
    </citation>
    <scope>NUCLEOTIDE SEQUENCE</scope>
</reference>
<gene>
    <name evidence="1" type="ORF">SDC9_112491</name>
</gene>
<accession>A0A645BUZ3</accession>
<dbReference type="AlphaFoldDB" id="A0A645BUZ3"/>